<keyword evidence="3" id="KW-1185">Reference proteome</keyword>
<keyword evidence="1" id="KW-0812">Transmembrane</keyword>
<protein>
    <submittedName>
        <fullName evidence="2">Uncharacterized protein</fullName>
    </submittedName>
</protein>
<keyword evidence="1" id="KW-0472">Membrane</keyword>
<evidence type="ECO:0000313" key="3">
    <source>
        <dbReference type="Proteomes" id="UP000006729"/>
    </source>
</evidence>
<dbReference type="HOGENOM" id="CLU_2744776_0_0_1"/>
<dbReference type="EMBL" id="CM009295">
    <property type="protein sequence ID" value="PNT32381.1"/>
    <property type="molecule type" value="Genomic_DNA"/>
</dbReference>
<accession>B9HAS4</accession>
<name>B9HAS4_POPTR</name>
<evidence type="ECO:0000256" key="1">
    <source>
        <dbReference type="SAM" id="Phobius"/>
    </source>
</evidence>
<gene>
    <name evidence="2" type="ORF">POPTR_006G186400</name>
</gene>
<evidence type="ECO:0000313" key="2">
    <source>
        <dbReference type="EMBL" id="PNT32381.1"/>
    </source>
</evidence>
<dbReference type="AlphaFoldDB" id="B9HAS4"/>
<sequence length="71" mass="7962">MYVFSLSFSAASFITTHACVFLALFMTERAAEERHCIKYLKCKLDASSSPSIKNLLYMTSLSFLSGNEIIL</sequence>
<reference evidence="2 3" key="1">
    <citation type="journal article" date="2006" name="Science">
        <title>The genome of black cottonwood, Populus trichocarpa (Torr. &amp; Gray).</title>
        <authorList>
            <person name="Tuskan G.A."/>
            <person name="Difazio S."/>
            <person name="Jansson S."/>
            <person name="Bohlmann J."/>
            <person name="Grigoriev I."/>
            <person name="Hellsten U."/>
            <person name="Putnam N."/>
            <person name="Ralph S."/>
            <person name="Rombauts S."/>
            <person name="Salamov A."/>
            <person name="Schein J."/>
            <person name="Sterck L."/>
            <person name="Aerts A."/>
            <person name="Bhalerao R.R."/>
            <person name="Bhalerao R.P."/>
            <person name="Blaudez D."/>
            <person name="Boerjan W."/>
            <person name="Brun A."/>
            <person name="Brunner A."/>
            <person name="Busov V."/>
            <person name="Campbell M."/>
            <person name="Carlson J."/>
            <person name="Chalot M."/>
            <person name="Chapman J."/>
            <person name="Chen G.L."/>
            <person name="Cooper D."/>
            <person name="Coutinho P.M."/>
            <person name="Couturier J."/>
            <person name="Covert S."/>
            <person name="Cronk Q."/>
            <person name="Cunningham R."/>
            <person name="Davis J."/>
            <person name="Degroeve S."/>
            <person name="Dejardin A."/>
            <person name="Depamphilis C."/>
            <person name="Detter J."/>
            <person name="Dirks B."/>
            <person name="Dubchak I."/>
            <person name="Duplessis S."/>
            <person name="Ehlting J."/>
            <person name="Ellis B."/>
            <person name="Gendler K."/>
            <person name="Goodstein D."/>
            <person name="Gribskov M."/>
            <person name="Grimwood J."/>
            <person name="Groover A."/>
            <person name="Gunter L."/>
            <person name="Hamberger B."/>
            <person name="Heinze B."/>
            <person name="Helariutta Y."/>
            <person name="Henrissat B."/>
            <person name="Holligan D."/>
            <person name="Holt R."/>
            <person name="Huang W."/>
            <person name="Islam-Faridi N."/>
            <person name="Jones S."/>
            <person name="Jones-Rhoades M."/>
            <person name="Jorgensen R."/>
            <person name="Joshi C."/>
            <person name="Kangasjarvi J."/>
            <person name="Karlsson J."/>
            <person name="Kelleher C."/>
            <person name="Kirkpatrick R."/>
            <person name="Kirst M."/>
            <person name="Kohler A."/>
            <person name="Kalluri U."/>
            <person name="Larimer F."/>
            <person name="Leebens-Mack J."/>
            <person name="Leple J.C."/>
            <person name="Locascio P."/>
            <person name="Lou Y."/>
            <person name="Lucas S."/>
            <person name="Martin F."/>
            <person name="Montanini B."/>
            <person name="Napoli C."/>
            <person name="Nelson D.R."/>
            <person name="Nelson C."/>
            <person name="Nieminen K."/>
            <person name="Nilsson O."/>
            <person name="Pereda V."/>
            <person name="Peter G."/>
            <person name="Philippe R."/>
            <person name="Pilate G."/>
            <person name="Poliakov A."/>
            <person name="Razumovskaya J."/>
            <person name="Richardson P."/>
            <person name="Rinaldi C."/>
            <person name="Ritland K."/>
            <person name="Rouze P."/>
            <person name="Ryaboy D."/>
            <person name="Schmutz J."/>
            <person name="Schrader J."/>
            <person name="Segerman B."/>
            <person name="Shin H."/>
            <person name="Siddiqui A."/>
            <person name="Sterky F."/>
            <person name="Terry A."/>
            <person name="Tsai C.J."/>
            <person name="Uberbacher E."/>
            <person name="Unneberg P."/>
            <person name="Vahala J."/>
            <person name="Wall K."/>
            <person name="Wessler S."/>
            <person name="Yang G."/>
            <person name="Yin T."/>
            <person name="Douglas C."/>
            <person name="Marra M."/>
            <person name="Sandberg G."/>
            <person name="Van de Peer Y."/>
            <person name="Rokhsar D."/>
        </authorList>
    </citation>
    <scope>NUCLEOTIDE SEQUENCE [LARGE SCALE GENOMIC DNA]</scope>
    <source>
        <strain evidence="3">cv. Nisqually</strain>
    </source>
</reference>
<feature type="transmembrane region" description="Helical" evidence="1">
    <location>
        <begin position="6"/>
        <end position="25"/>
    </location>
</feature>
<dbReference type="InParanoid" id="B9HAS4"/>
<keyword evidence="1" id="KW-1133">Transmembrane helix</keyword>
<proteinExistence type="predicted"/>
<dbReference type="Proteomes" id="UP000006729">
    <property type="component" value="Chromosome 6"/>
</dbReference>
<organism evidence="2 3">
    <name type="scientific">Populus trichocarpa</name>
    <name type="common">Western balsam poplar</name>
    <name type="synonym">Populus balsamifera subsp. trichocarpa</name>
    <dbReference type="NCBI Taxonomy" id="3694"/>
    <lineage>
        <taxon>Eukaryota</taxon>
        <taxon>Viridiplantae</taxon>
        <taxon>Streptophyta</taxon>
        <taxon>Embryophyta</taxon>
        <taxon>Tracheophyta</taxon>
        <taxon>Spermatophyta</taxon>
        <taxon>Magnoliopsida</taxon>
        <taxon>eudicotyledons</taxon>
        <taxon>Gunneridae</taxon>
        <taxon>Pentapetalae</taxon>
        <taxon>rosids</taxon>
        <taxon>fabids</taxon>
        <taxon>Malpighiales</taxon>
        <taxon>Salicaceae</taxon>
        <taxon>Saliceae</taxon>
        <taxon>Populus</taxon>
    </lineage>
</organism>